<dbReference type="PANTHER" id="PTHR32009:SF109">
    <property type="entry name" value="TOLL-INTERLEUKIN-RESISTANCE (TIR) DOMAIN FAMILY PROTEIN"/>
    <property type="match status" value="1"/>
</dbReference>
<dbReference type="Pfam" id="PF01582">
    <property type="entry name" value="TIR"/>
    <property type="match status" value="1"/>
</dbReference>
<dbReference type="InterPro" id="IPR035897">
    <property type="entry name" value="Toll_tir_struct_dom_sf"/>
</dbReference>
<dbReference type="FunFam" id="3.40.50.10140:FF:000007">
    <property type="entry name" value="Disease resistance protein (TIR-NBS-LRR class)"/>
    <property type="match status" value="1"/>
</dbReference>
<dbReference type="GO" id="GO:0007165">
    <property type="term" value="P:signal transduction"/>
    <property type="evidence" value="ECO:0007669"/>
    <property type="project" value="InterPro"/>
</dbReference>
<comment type="caution">
    <text evidence="3">The sequence shown here is derived from an EMBL/GenBank/DDBJ whole genome shotgun (WGS) entry which is preliminary data.</text>
</comment>
<dbReference type="Proteomes" id="UP000078284">
    <property type="component" value="Chromosome 5"/>
</dbReference>
<keyword evidence="1" id="KW-0520">NAD</keyword>
<dbReference type="PROSITE" id="PS50104">
    <property type="entry name" value="TIR"/>
    <property type="match status" value="1"/>
</dbReference>
<sequence>MATNANSPPQVQVFINFRGNDLRQNFVTHLETALKHYSVNLFAKQDELKGDDPIKFLSKRIEESKIALAIFSTKYTESSWCLDELVKIKEREEEGKLITIPIFYELNPSEVKRLEGDFGSNLWNQVKLTADFDKLKKWKEALDFVSHKTGFALTENGYRFYPSHRFVII</sequence>
<evidence type="ECO:0000259" key="2">
    <source>
        <dbReference type="PROSITE" id="PS50104"/>
    </source>
</evidence>
<reference evidence="4" key="1">
    <citation type="journal article" date="2016" name="Proc. Natl. Acad. Sci. U.S.A.">
        <title>Chromosome-level assembly of Arabidopsis thaliana Ler reveals the extent of translocation and inversion polymorphisms.</title>
        <authorList>
            <person name="Zapata L."/>
            <person name="Ding J."/>
            <person name="Willing E.M."/>
            <person name="Hartwig B."/>
            <person name="Bezdan D."/>
            <person name="Jiao W.B."/>
            <person name="Patel V."/>
            <person name="Velikkakam James G."/>
            <person name="Koornneef M."/>
            <person name="Ossowski S."/>
            <person name="Schneeberger K."/>
        </authorList>
    </citation>
    <scope>NUCLEOTIDE SEQUENCE [LARGE SCALE GENOMIC DNA]</scope>
    <source>
        <strain evidence="4">cv. Landsberg erecta</strain>
    </source>
</reference>
<dbReference type="PANTHER" id="PTHR32009">
    <property type="entry name" value="TMV RESISTANCE PROTEIN N-LIKE"/>
    <property type="match status" value="1"/>
</dbReference>
<name>A0A178UTU6_ARATH</name>
<feature type="domain" description="TIR" evidence="2">
    <location>
        <begin position="9"/>
        <end position="169"/>
    </location>
</feature>
<organism evidence="3 4">
    <name type="scientific">Arabidopsis thaliana</name>
    <name type="common">Mouse-ear cress</name>
    <dbReference type="NCBI Taxonomy" id="3702"/>
    <lineage>
        <taxon>Eukaryota</taxon>
        <taxon>Viridiplantae</taxon>
        <taxon>Streptophyta</taxon>
        <taxon>Embryophyta</taxon>
        <taxon>Tracheophyta</taxon>
        <taxon>Spermatophyta</taxon>
        <taxon>Magnoliopsida</taxon>
        <taxon>eudicotyledons</taxon>
        <taxon>Gunneridae</taxon>
        <taxon>Pentapetalae</taxon>
        <taxon>rosids</taxon>
        <taxon>malvids</taxon>
        <taxon>Brassicales</taxon>
        <taxon>Brassicaceae</taxon>
        <taxon>Camelineae</taxon>
        <taxon>Arabidopsis</taxon>
    </lineage>
</organism>
<dbReference type="AlphaFoldDB" id="A0A178UTU6"/>
<dbReference type="EMBL" id="LUHQ01000005">
    <property type="protein sequence ID" value="OAO96171.1"/>
    <property type="molecule type" value="Genomic_DNA"/>
</dbReference>
<accession>A0A178UTU6</accession>
<dbReference type="InterPro" id="IPR000157">
    <property type="entry name" value="TIR_dom"/>
</dbReference>
<proteinExistence type="predicted"/>
<protein>
    <recommendedName>
        <fullName evidence="2">TIR domain-containing protein</fullName>
    </recommendedName>
</protein>
<gene>
    <name evidence="3" type="ordered locus">AXX17_At5g43500</name>
</gene>
<evidence type="ECO:0000313" key="4">
    <source>
        <dbReference type="Proteomes" id="UP000078284"/>
    </source>
</evidence>
<dbReference type="Gene3D" id="3.40.50.10140">
    <property type="entry name" value="Toll/interleukin-1 receptor homology (TIR) domain"/>
    <property type="match status" value="1"/>
</dbReference>
<evidence type="ECO:0000256" key="1">
    <source>
        <dbReference type="ARBA" id="ARBA00023027"/>
    </source>
</evidence>
<dbReference type="SMART" id="SM00255">
    <property type="entry name" value="TIR"/>
    <property type="match status" value="1"/>
</dbReference>
<dbReference type="SUPFAM" id="SSF52200">
    <property type="entry name" value="Toll/Interleukin receptor TIR domain"/>
    <property type="match status" value="1"/>
</dbReference>
<evidence type="ECO:0000313" key="3">
    <source>
        <dbReference type="EMBL" id="OAO96171.1"/>
    </source>
</evidence>